<dbReference type="Gene3D" id="1.10.287.1490">
    <property type="match status" value="1"/>
</dbReference>
<keyword evidence="4" id="KW-1185">Reference proteome</keyword>
<feature type="coiled-coil region" evidence="1">
    <location>
        <begin position="274"/>
        <end position="336"/>
    </location>
</feature>
<feature type="coiled-coil region" evidence="1">
    <location>
        <begin position="376"/>
        <end position="431"/>
    </location>
</feature>
<feature type="region of interest" description="Disordered" evidence="2">
    <location>
        <begin position="450"/>
        <end position="471"/>
    </location>
</feature>
<proteinExistence type="predicted"/>
<evidence type="ECO:0000313" key="5">
    <source>
        <dbReference type="WBParaSite" id="SBAD_0000291801-mRNA-1"/>
    </source>
</evidence>
<dbReference type="WBParaSite" id="SBAD_0000291801-mRNA-1">
    <property type="protein sequence ID" value="SBAD_0000291801-mRNA-1"/>
    <property type="gene ID" value="SBAD_0000291801"/>
</dbReference>
<feature type="coiled-coil region" evidence="1">
    <location>
        <begin position="161"/>
        <end position="231"/>
    </location>
</feature>
<dbReference type="EMBL" id="UZAM01007403">
    <property type="protein sequence ID" value="VDO98908.1"/>
    <property type="molecule type" value="Genomic_DNA"/>
</dbReference>
<accession>A0A183IGP1</accession>
<name>A0A183IGP1_9BILA</name>
<evidence type="ECO:0000256" key="1">
    <source>
        <dbReference type="SAM" id="Coils"/>
    </source>
</evidence>
<gene>
    <name evidence="3" type="ORF">SBAD_LOCUS2786</name>
</gene>
<protein>
    <submittedName>
        <fullName evidence="5">Coiled-coil domain-containing protein 150</fullName>
    </submittedName>
</protein>
<organism evidence="5">
    <name type="scientific">Soboliphyme baturini</name>
    <dbReference type="NCBI Taxonomy" id="241478"/>
    <lineage>
        <taxon>Eukaryota</taxon>
        <taxon>Metazoa</taxon>
        <taxon>Ecdysozoa</taxon>
        <taxon>Nematoda</taxon>
        <taxon>Enoplea</taxon>
        <taxon>Dorylaimia</taxon>
        <taxon>Dioctophymatida</taxon>
        <taxon>Dioctophymatoidea</taxon>
        <taxon>Soboliphymatidae</taxon>
        <taxon>Soboliphyme</taxon>
    </lineage>
</organism>
<reference evidence="3 4" key="2">
    <citation type="submission" date="2018-11" db="EMBL/GenBank/DDBJ databases">
        <authorList>
            <consortium name="Pathogen Informatics"/>
        </authorList>
    </citation>
    <scope>NUCLEOTIDE SEQUENCE [LARGE SCALE GENOMIC DNA]</scope>
</reference>
<evidence type="ECO:0000256" key="2">
    <source>
        <dbReference type="SAM" id="MobiDB-lite"/>
    </source>
</evidence>
<keyword evidence="1" id="KW-0175">Coiled coil</keyword>
<evidence type="ECO:0000313" key="4">
    <source>
        <dbReference type="Proteomes" id="UP000270296"/>
    </source>
</evidence>
<reference evidence="5" key="1">
    <citation type="submission" date="2016-06" db="UniProtKB">
        <authorList>
            <consortium name="WormBaseParasite"/>
        </authorList>
    </citation>
    <scope>IDENTIFICATION</scope>
</reference>
<evidence type="ECO:0000313" key="3">
    <source>
        <dbReference type="EMBL" id="VDO98908.1"/>
    </source>
</evidence>
<dbReference type="Proteomes" id="UP000270296">
    <property type="component" value="Unassembled WGS sequence"/>
</dbReference>
<dbReference type="AlphaFoldDB" id="A0A183IGP1"/>
<sequence>MIRNVGDALAHLSPHPNAMNTDLENQLACQRASYVEMVAQNISMKAVLSTSKIHCGGLEERFHEISRRITNLENKFRQIAEKLTSQLSVISFASKSLKKREDLMNCLTRKMDNLDVLRKAHEKNVANFCAQLATKEKENSLSNETDECNAKDVLKGKQNSYAELSSMISAKESEHEALIEQCKREELEKASMLEKLKKEVLELDNSLKTSLGKLTEALQSLRQQKESNAERVFQLETAEKEMANDVKELQIEICTLGTTYEELVAQVQSTCDSIPKAMDKLRCLEREMEDHREKVTILRDREQNLLRKVNELKRQKLNLQSECDEAQAKLVLLTEAKRAAGENKLTAQKEVKDLQAYLYDLQAKRDASKSLLEHHMKMERKQEEEHRNMLNDLKIQLSEARRENDKFRRILEEIKLQKEQRLTELQNMKLEMIMAAKKEEELKLMQEVKEVTSETKSPPTTGQDKKPQHTDVLHKVQSLNLQDKELNENFAAVGPRNISETEFHISLDDSVDFSSLETESQASSVTSESQSQQAIDVRTFLVN</sequence>